<proteinExistence type="predicted"/>
<dbReference type="RefSeq" id="WP_282907963.1">
    <property type="nucleotide sequence ID" value="NZ_JAGRPV010000001.1"/>
</dbReference>
<name>A0ABT6TEM2_9BACL</name>
<comment type="caution">
    <text evidence="1">The sequence shown here is derived from an EMBL/GenBank/DDBJ whole genome shotgun (WGS) entry which is preliminary data.</text>
</comment>
<dbReference type="Proteomes" id="UP001161691">
    <property type="component" value="Unassembled WGS sequence"/>
</dbReference>
<protein>
    <recommendedName>
        <fullName evidence="3">NodB homology domain-containing protein</fullName>
    </recommendedName>
</protein>
<organism evidence="1 2">
    <name type="scientific">Cohnella hashimotonis</name>
    <dbReference type="NCBI Taxonomy" id="2826895"/>
    <lineage>
        <taxon>Bacteria</taxon>
        <taxon>Bacillati</taxon>
        <taxon>Bacillota</taxon>
        <taxon>Bacilli</taxon>
        <taxon>Bacillales</taxon>
        <taxon>Paenibacillaceae</taxon>
        <taxon>Cohnella</taxon>
    </lineage>
</organism>
<dbReference type="InterPro" id="IPR011330">
    <property type="entry name" value="Glyco_hydro/deAcase_b/a-brl"/>
</dbReference>
<evidence type="ECO:0008006" key="3">
    <source>
        <dbReference type="Google" id="ProtNLM"/>
    </source>
</evidence>
<gene>
    <name evidence="1" type="ORF">KB449_08525</name>
</gene>
<evidence type="ECO:0000313" key="2">
    <source>
        <dbReference type="Proteomes" id="UP001161691"/>
    </source>
</evidence>
<dbReference type="Gene3D" id="3.20.20.370">
    <property type="entry name" value="Glycoside hydrolase/deacetylase"/>
    <property type="match status" value="1"/>
</dbReference>
<evidence type="ECO:0000313" key="1">
    <source>
        <dbReference type="EMBL" id="MDI4645001.1"/>
    </source>
</evidence>
<reference evidence="1" key="1">
    <citation type="submission" date="2023-04" db="EMBL/GenBank/DDBJ databases">
        <title>Comparative genomic analysis of Cohnella hashimotonis sp. nov., isolated from the International Space Station.</title>
        <authorList>
            <person name="Venkateswaran K."/>
            <person name="Simpson A."/>
        </authorList>
    </citation>
    <scope>NUCLEOTIDE SEQUENCE</scope>
    <source>
        <strain evidence="1">F6_2S_P_1</strain>
    </source>
</reference>
<sequence>MRKARYGVNSFEGYVEEVLGRLRLPFRVFDSLEDALGWQPDILIPALFDENADNRDKLQSYVKNGGTVVSYAGLKGMAEKLGYCEERPLGAGYAVLPEGPAPIRFLSATGWSKLAGQVPGHKASGALRMSNPSGIESGPALLSIPWGEGTFERWSVDIVGTIVALQQGTSPVYDDGASAPDGTIPVQDDTLKADDRCALDWEFDRLKTATGIPYFAFPYADWWRAAMVRHLIEVALSKGKTLPFLGYWPAGIPAVTAISHDSDLNRDAHATVTLELLREVGIRSTWCMLEPGYSPAIYEQVKADGHDISLHYNALEMDGGIWSEEAFRSQSEWLRGAAGIDRISSNKNHYTRFEGWGELFRWCESNGIESDQTRGPSKKGNTGLLFGTCHPYFPVSDFSEGNRLYDVLEIGFLSQDLNHPQLYDSSLVDPFLDIIGETEGVAHFLFHQAHIYSFEAVRQAVREVVAGAKKRGYALWTIDQVNEWERARRKVDLAGFDESGKPIPEGAPLPQSAVVYVPAADDALSPDGIYETKFGVRCRKYIIQERIDENAVGNGR</sequence>
<dbReference type="SUPFAM" id="SSF88713">
    <property type="entry name" value="Glycoside hydrolase/deacetylase"/>
    <property type="match status" value="1"/>
</dbReference>
<accession>A0ABT6TEM2</accession>
<dbReference type="EMBL" id="JAGRPV010000001">
    <property type="protein sequence ID" value="MDI4645001.1"/>
    <property type="molecule type" value="Genomic_DNA"/>
</dbReference>
<keyword evidence="2" id="KW-1185">Reference proteome</keyword>